<dbReference type="Pfam" id="PF02771">
    <property type="entry name" value="Acyl-CoA_dh_N"/>
    <property type="match status" value="1"/>
</dbReference>
<evidence type="ECO:0000256" key="5">
    <source>
        <dbReference type="ARBA" id="ARBA00022827"/>
    </source>
</evidence>
<evidence type="ECO:0000256" key="2">
    <source>
        <dbReference type="ARBA" id="ARBA00009347"/>
    </source>
</evidence>
<dbReference type="Gene3D" id="1.10.540.10">
    <property type="entry name" value="Acyl-CoA dehydrogenase/oxidase, N-terminal domain"/>
    <property type="match status" value="1"/>
</dbReference>
<protein>
    <submittedName>
        <fullName evidence="11">Acyl-CoA dehydrogenase</fullName>
    </submittedName>
</protein>
<dbReference type="Gene3D" id="2.40.110.10">
    <property type="entry name" value="Butyryl-CoA Dehydrogenase, subunit A, domain 2"/>
    <property type="match status" value="1"/>
</dbReference>
<evidence type="ECO:0000259" key="9">
    <source>
        <dbReference type="Pfam" id="PF02770"/>
    </source>
</evidence>
<dbReference type="Pfam" id="PF02770">
    <property type="entry name" value="Acyl-CoA_dh_M"/>
    <property type="match status" value="1"/>
</dbReference>
<dbReference type="InterPro" id="IPR036250">
    <property type="entry name" value="AcylCo_DH-like_C"/>
</dbReference>
<dbReference type="InterPro" id="IPR009100">
    <property type="entry name" value="AcylCoA_DH/oxidase_NM_dom_sf"/>
</dbReference>
<dbReference type="InterPro" id="IPR037069">
    <property type="entry name" value="AcylCoA_DH/ox_N_sf"/>
</dbReference>
<comment type="cofactor">
    <cofactor evidence="1 7">
        <name>FAD</name>
        <dbReference type="ChEBI" id="CHEBI:57692"/>
    </cofactor>
</comment>
<feature type="domain" description="Acyl-CoA dehydrogenase/oxidase N-terminal" evidence="10">
    <location>
        <begin position="15"/>
        <end position="131"/>
    </location>
</feature>
<evidence type="ECO:0000256" key="1">
    <source>
        <dbReference type="ARBA" id="ARBA00001974"/>
    </source>
</evidence>
<keyword evidence="5 7" id="KW-0274">FAD</keyword>
<dbReference type="GO" id="GO:0050660">
    <property type="term" value="F:flavin adenine dinucleotide binding"/>
    <property type="evidence" value="ECO:0007669"/>
    <property type="project" value="InterPro"/>
</dbReference>
<dbReference type="FunFam" id="2.40.110.10:FF:000002">
    <property type="entry name" value="Acyl-CoA dehydrogenase fadE12"/>
    <property type="match status" value="1"/>
</dbReference>
<dbReference type="InterPro" id="IPR013786">
    <property type="entry name" value="AcylCoA_DH/ox_N"/>
</dbReference>
<dbReference type="GO" id="GO:0033539">
    <property type="term" value="P:fatty acid beta-oxidation using acyl-CoA dehydrogenase"/>
    <property type="evidence" value="ECO:0007669"/>
    <property type="project" value="TreeGrafter"/>
</dbReference>
<feature type="domain" description="Acyl-CoA dehydrogenase/oxidase C-terminal" evidence="8">
    <location>
        <begin position="247"/>
        <end position="398"/>
    </location>
</feature>
<comment type="subunit">
    <text evidence="3">Homodimer.</text>
</comment>
<dbReference type="EMBL" id="CP049838">
    <property type="protein sequence ID" value="QJT05273.1"/>
    <property type="molecule type" value="Genomic_DNA"/>
</dbReference>
<evidence type="ECO:0000256" key="4">
    <source>
        <dbReference type="ARBA" id="ARBA00022630"/>
    </source>
</evidence>
<keyword evidence="12" id="KW-1185">Reference proteome</keyword>
<dbReference type="Gene3D" id="1.20.140.10">
    <property type="entry name" value="Butyryl-CoA Dehydrogenase, subunit A, domain 3"/>
    <property type="match status" value="1"/>
</dbReference>
<organism evidence="11 12">
    <name type="scientific">Streptomyces asoensis</name>
    <dbReference type="NCBI Taxonomy" id="249586"/>
    <lineage>
        <taxon>Bacteria</taxon>
        <taxon>Bacillati</taxon>
        <taxon>Actinomycetota</taxon>
        <taxon>Actinomycetes</taxon>
        <taxon>Kitasatosporales</taxon>
        <taxon>Streptomycetaceae</taxon>
        <taxon>Streptomyces</taxon>
    </lineage>
</organism>
<dbReference type="InterPro" id="IPR046373">
    <property type="entry name" value="Acyl-CoA_Oxase/DH_mid-dom_sf"/>
</dbReference>
<dbReference type="InterPro" id="IPR009075">
    <property type="entry name" value="AcylCo_DH/oxidase_C"/>
</dbReference>
<keyword evidence="4 7" id="KW-0285">Flavoprotein</keyword>
<evidence type="ECO:0000256" key="3">
    <source>
        <dbReference type="ARBA" id="ARBA00011738"/>
    </source>
</evidence>
<dbReference type="InterPro" id="IPR050741">
    <property type="entry name" value="Acyl-CoA_dehydrogenase"/>
</dbReference>
<dbReference type="PANTHER" id="PTHR48083:SF13">
    <property type="entry name" value="ACYL-COA DEHYDROGENASE FAMILY MEMBER 11"/>
    <property type="match status" value="1"/>
</dbReference>
<evidence type="ECO:0000259" key="10">
    <source>
        <dbReference type="Pfam" id="PF02771"/>
    </source>
</evidence>
<evidence type="ECO:0000256" key="7">
    <source>
        <dbReference type="RuleBase" id="RU362125"/>
    </source>
</evidence>
<evidence type="ECO:0000256" key="6">
    <source>
        <dbReference type="ARBA" id="ARBA00023002"/>
    </source>
</evidence>
<dbReference type="SUPFAM" id="SSF47203">
    <property type="entry name" value="Acyl-CoA dehydrogenase C-terminal domain-like"/>
    <property type="match status" value="1"/>
</dbReference>
<dbReference type="InterPro" id="IPR006091">
    <property type="entry name" value="Acyl-CoA_Oxase/DH_mid-dom"/>
</dbReference>
<gene>
    <name evidence="11" type="ORF">G9272_37335</name>
</gene>
<evidence type="ECO:0000313" key="11">
    <source>
        <dbReference type="EMBL" id="QJT05273.1"/>
    </source>
</evidence>
<dbReference type="RefSeq" id="WP_171400595.1">
    <property type="nucleotide sequence ID" value="NZ_CP049838.1"/>
</dbReference>
<sequence>MLDFTIDPDFQARLDWAAAFVREEVEPLDLLFPHGGDPYDTRNEKARAILRPLQQRVREQGLWACHLGPELGGPGYGQVRLALLNEILGRSYWAPTVFGTAAPDTGNAEILALFGTEEQKARYLRPLLDGEIVSTFSMTEPQAGADPKEFVCHARRDGEEWVIDGEKWFSSNARYAAFLIVMAVTDPDAPPHARMSMFIVPAETPGIEIKRNVGTMDERGSLDEGIHAYLRYHQVRVPLDAMLGGPGEGFKVAQARLGGGRVHHAMRTVGKCARAFDMMCERALSRRTQGTLLAEKQAVQQLIADSWVELHQFRLLVLHTAWIIDNRPHGAARTQIAMCKVQTAKVLHDIVQRAVHLHGSLGTTDELPLAKWWMAVPNLALADGPTEVHRTTIAKQLLKGHRPAEGLFPSEHLPPKREAARKRYAHIIGDDSLSGRVDG</sequence>
<dbReference type="SUPFAM" id="SSF56645">
    <property type="entry name" value="Acyl-CoA dehydrogenase NM domain-like"/>
    <property type="match status" value="1"/>
</dbReference>
<evidence type="ECO:0000259" key="8">
    <source>
        <dbReference type="Pfam" id="PF00441"/>
    </source>
</evidence>
<dbReference type="GO" id="GO:0005737">
    <property type="term" value="C:cytoplasm"/>
    <property type="evidence" value="ECO:0007669"/>
    <property type="project" value="TreeGrafter"/>
</dbReference>
<dbReference type="Pfam" id="PF00441">
    <property type="entry name" value="Acyl-CoA_dh_1"/>
    <property type="match status" value="1"/>
</dbReference>
<dbReference type="Proteomes" id="UP000502665">
    <property type="component" value="Chromosome"/>
</dbReference>
<feature type="domain" description="Acyl-CoA oxidase/dehydrogenase middle" evidence="9">
    <location>
        <begin position="136"/>
        <end position="213"/>
    </location>
</feature>
<dbReference type="GO" id="GO:0003995">
    <property type="term" value="F:acyl-CoA dehydrogenase activity"/>
    <property type="evidence" value="ECO:0007669"/>
    <property type="project" value="TreeGrafter"/>
</dbReference>
<dbReference type="AlphaFoldDB" id="A0A6M4XAZ3"/>
<evidence type="ECO:0000313" key="12">
    <source>
        <dbReference type="Proteomes" id="UP000502665"/>
    </source>
</evidence>
<dbReference type="PANTHER" id="PTHR48083">
    <property type="entry name" value="MEDIUM-CHAIN SPECIFIC ACYL-COA DEHYDROGENASE, MITOCHONDRIAL-RELATED"/>
    <property type="match status" value="1"/>
</dbReference>
<reference evidence="11" key="1">
    <citation type="submission" date="2020-03" db="EMBL/GenBank/DDBJ databases">
        <title>Molecular networking-based the target discovery of potent antiproliferative macrolactams: 5/6/7/16 polycyclic ansamycins and glycosylated trienomycin from Streptomyces cacaoi subsp. asoensis.</title>
        <authorList>
            <person name="Liu L.-L."/>
        </authorList>
    </citation>
    <scope>NUCLEOTIDE SEQUENCE [LARGE SCALE GENOMIC DNA]</scope>
    <source>
        <strain evidence="11">H2S5</strain>
    </source>
</reference>
<comment type="similarity">
    <text evidence="2 7">Belongs to the acyl-CoA dehydrogenase family.</text>
</comment>
<proteinExistence type="inferred from homology"/>
<name>A0A6M4XAZ3_9ACTN</name>
<keyword evidence="6 7" id="KW-0560">Oxidoreductase</keyword>
<accession>A0A6M4XAZ3</accession>